<reference evidence="1 2" key="1">
    <citation type="submission" date="2024-04" db="EMBL/GenBank/DDBJ databases">
        <title>Genome assembly C_amara_ONT_v2.</title>
        <authorList>
            <person name="Yant L."/>
            <person name="Moore C."/>
            <person name="Slenker M."/>
        </authorList>
    </citation>
    <scope>NUCLEOTIDE SEQUENCE [LARGE SCALE GENOMIC DNA]</scope>
    <source>
        <tissue evidence="1">Leaf</tissue>
    </source>
</reference>
<protein>
    <submittedName>
        <fullName evidence="1">Uncharacterized protein</fullName>
    </submittedName>
</protein>
<organism evidence="1 2">
    <name type="scientific">Cardamine amara subsp. amara</name>
    <dbReference type="NCBI Taxonomy" id="228776"/>
    <lineage>
        <taxon>Eukaryota</taxon>
        <taxon>Viridiplantae</taxon>
        <taxon>Streptophyta</taxon>
        <taxon>Embryophyta</taxon>
        <taxon>Tracheophyta</taxon>
        <taxon>Spermatophyta</taxon>
        <taxon>Magnoliopsida</taxon>
        <taxon>eudicotyledons</taxon>
        <taxon>Gunneridae</taxon>
        <taxon>Pentapetalae</taxon>
        <taxon>rosids</taxon>
        <taxon>malvids</taxon>
        <taxon>Brassicales</taxon>
        <taxon>Brassicaceae</taxon>
        <taxon>Cardamineae</taxon>
        <taxon>Cardamine</taxon>
    </lineage>
</organism>
<evidence type="ECO:0000313" key="2">
    <source>
        <dbReference type="Proteomes" id="UP001558713"/>
    </source>
</evidence>
<accession>A0ABD0Z1A8</accession>
<proteinExistence type="predicted"/>
<dbReference type="AlphaFoldDB" id="A0ABD0Z1A8"/>
<evidence type="ECO:0000313" key="1">
    <source>
        <dbReference type="EMBL" id="KAL1188494.1"/>
    </source>
</evidence>
<gene>
    <name evidence="1" type="ORF">V5N11_005924</name>
</gene>
<keyword evidence="2" id="KW-1185">Reference proteome</keyword>
<comment type="caution">
    <text evidence="1">The sequence shown here is derived from an EMBL/GenBank/DDBJ whole genome shotgun (WGS) entry which is preliminary data.</text>
</comment>
<dbReference type="Proteomes" id="UP001558713">
    <property type="component" value="Unassembled WGS sequence"/>
</dbReference>
<dbReference type="EMBL" id="JBANAX010000922">
    <property type="protein sequence ID" value="KAL1188494.1"/>
    <property type="molecule type" value="Genomic_DNA"/>
</dbReference>
<sequence length="225" mass="24626">MINKEVLEGIRQYLLVAKGAERLARADRIKSSLEALKNDLIGQKTMLRLEATPIVSFDLNKGKGLVFDYGDKAARVEPKEKETEIGTGTERLMVNAIKAGRSVAMDTESHQVLLTGVFKRLGGLVHMINVVSSFSAQTSSTVNKTCIFQACSSGTSLFKKFKRKRPHKFQRKKAATTDQSGTILELEKEQEVGKKIRAADEAKATSKVAKCTKKEVVPGEGPSNA</sequence>
<name>A0ABD0Z1A8_CARAN</name>